<gene>
    <name evidence="3" type="ORF">MG293_020822</name>
</gene>
<keyword evidence="1" id="KW-0433">Leucine-rich repeat</keyword>
<proteinExistence type="predicted"/>
<reference evidence="3" key="1">
    <citation type="submission" date="2022-03" db="EMBL/GenBank/DDBJ databases">
        <title>Genomic analyses of argali, domestic sheep and their hybrids provide insights into chromosomal evolution, heterosis and genetic basis of agronomic traits.</title>
        <authorList>
            <person name="Li M."/>
        </authorList>
    </citation>
    <scope>NUCLEOTIDE SEQUENCE</scope>
    <source>
        <strain evidence="3">CAU-MHL-2022a</strain>
        <tissue evidence="3">Skin</tissue>
    </source>
</reference>
<evidence type="ECO:0000256" key="1">
    <source>
        <dbReference type="ARBA" id="ARBA00022614"/>
    </source>
</evidence>
<evidence type="ECO:0000313" key="4">
    <source>
        <dbReference type="Proteomes" id="UP001214576"/>
    </source>
</evidence>
<sequence>MVPEEPSGDPVEQKLPDFRVRPDVPVTVPEYQPTEGPGPCHCSQLTGFSFCINPICMSMLESLLHLTGGLSKLSLVLYPTPLESYEDVHSTLHLGLLAWLHSRIKQLLCASGWASMVWFSANFCLHCGDQIFYDNKPILCPCYIPT</sequence>
<keyword evidence="4" id="KW-1185">Reference proteome</keyword>
<name>A0AAD4TJX3_OVIAM</name>
<comment type="caution">
    <text evidence="3">The sequence shown here is derived from an EMBL/GenBank/DDBJ whole genome shotgun (WGS) entry which is preliminary data.</text>
</comment>
<dbReference type="PANTHER" id="PTHR14224">
    <property type="entry name" value="SIMILAR TO PREFERENTIALLY EXPRESSED ANTIGEN IN MELANOMA-LIKE 3"/>
    <property type="match status" value="1"/>
</dbReference>
<dbReference type="InterPro" id="IPR050694">
    <property type="entry name" value="LRRC14/PRAME"/>
</dbReference>
<organism evidence="3 4">
    <name type="scientific">Ovis ammon polii</name>
    <dbReference type="NCBI Taxonomy" id="230172"/>
    <lineage>
        <taxon>Eukaryota</taxon>
        <taxon>Metazoa</taxon>
        <taxon>Chordata</taxon>
        <taxon>Craniata</taxon>
        <taxon>Vertebrata</taxon>
        <taxon>Euteleostomi</taxon>
        <taxon>Mammalia</taxon>
        <taxon>Eutheria</taxon>
        <taxon>Laurasiatheria</taxon>
        <taxon>Artiodactyla</taxon>
        <taxon>Ruminantia</taxon>
        <taxon>Pecora</taxon>
        <taxon>Bovidae</taxon>
        <taxon>Caprinae</taxon>
        <taxon>Ovis</taxon>
    </lineage>
</organism>
<evidence type="ECO:0000313" key="3">
    <source>
        <dbReference type="EMBL" id="KAI4529148.1"/>
    </source>
</evidence>
<dbReference type="GO" id="GO:0005737">
    <property type="term" value="C:cytoplasm"/>
    <property type="evidence" value="ECO:0007669"/>
    <property type="project" value="TreeGrafter"/>
</dbReference>
<protein>
    <submittedName>
        <fullName evidence="3">Uncharacterized protein</fullName>
    </submittedName>
</protein>
<dbReference type="AlphaFoldDB" id="A0AAD4TJX3"/>
<accession>A0AAD4TJX3</accession>
<dbReference type="PANTHER" id="PTHR14224:SF24">
    <property type="entry name" value="MELANOMA ANTIGEN PREFERENTIALLY EXPRESSED IN TUMORS"/>
    <property type="match status" value="1"/>
</dbReference>
<keyword evidence="2" id="KW-0677">Repeat</keyword>
<evidence type="ECO:0000256" key="2">
    <source>
        <dbReference type="ARBA" id="ARBA00022737"/>
    </source>
</evidence>
<dbReference type="Proteomes" id="UP001214576">
    <property type="component" value="Unassembled WGS sequence"/>
</dbReference>
<dbReference type="EMBL" id="JAKZEL010000029">
    <property type="protein sequence ID" value="KAI4529148.1"/>
    <property type="molecule type" value="Genomic_DNA"/>
</dbReference>